<dbReference type="Gramene" id="TuG1812G0200004671.01.T01">
    <property type="protein sequence ID" value="TuG1812G0200004671.01.T01.cds367762"/>
    <property type="gene ID" value="TuG1812G0200004671.01"/>
</dbReference>
<dbReference type="AlphaFoldDB" id="A0A8R7TLQ7"/>
<evidence type="ECO:0000313" key="2">
    <source>
        <dbReference type="Proteomes" id="UP000015106"/>
    </source>
</evidence>
<keyword evidence="2" id="KW-1185">Reference proteome</keyword>
<reference evidence="2" key="1">
    <citation type="journal article" date="2013" name="Nature">
        <title>Draft genome of the wheat A-genome progenitor Triticum urartu.</title>
        <authorList>
            <person name="Ling H.Q."/>
            <person name="Zhao S."/>
            <person name="Liu D."/>
            <person name="Wang J."/>
            <person name="Sun H."/>
            <person name="Zhang C."/>
            <person name="Fan H."/>
            <person name="Li D."/>
            <person name="Dong L."/>
            <person name="Tao Y."/>
            <person name="Gao C."/>
            <person name="Wu H."/>
            <person name="Li Y."/>
            <person name="Cui Y."/>
            <person name="Guo X."/>
            <person name="Zheng S."/>
            <person name="Wang B."/>
            <person name="Yu K."/>
            <person name="Liang Q."/>
            <person name="Yang W."/>
            <person name="Lou X."/>
            <person name="Chen J."/>
            <person name="Feng M."/>
            <person name="Jian J."/>
            <person name="Zhang X."/>
            <person name="Luo G."/>
            <person name="Jiang Y."/>
            <person name="Liu J."/>
            <person name="Wang Z."/>
            <person name="Sha Y."/>
            <person name="Zhang B."/>
            <person name="Wu H."/>
            <person name="Tang D."/>
            <person name="Shen Q."/>
            <person name="Xue P."/>
            <person name="Zou S."/>
            <person name="Wang X."/>
            <person name="Liu X."/>
            <person name="Wang F."/>
            <person name="Yang Y."/>
            <person name="An X."/>
            <person name="Dong Z."/>
            <person name="Zhang K."/>
            <person name="Zhang X."/>
            <person name="Luo M.C."/>
            <person name="Dvorak J."/>
            <person name="Tong Y."/>
            <person name="Wang J."/>
            <person name="Yang H."/>
            <person name="Li Z."/>
            <person name="Wang D."/>
            <person name="Zhang A."/>
            <person name="Wang J."/>
        </authorList>
    </citation>
    <scope>NUCLEOTIDE SEQUENCE</scope>
    <source>
        <strain evidence="2">cv. G1812</strain>
    </source>
</reference>
<dbReference type="Proteomes" id="UP000015106">
    <property type="component" value="Chromosome 2"/>
</dbReference>
<organism evidence="1 2">
    <name type="scientific">Triticum urartu</name>
    <name type="common">Red wild einkorn</name>
    <name type="synonym">Crithodium urartu</name>
    <dbReference type="NCBI Taxonomy" id="4572"/>
    <lineage>
        <taxon>Eukaryota</taxon>
        <taxon>Viridiplantae</taxon>
        <taxon>Streptophyta</taxon>
        <taxon>Embryophyta</taxon>
        <taxon>Tracheophyta</taxon>
        <taxon>Spermatophyta</taxon>
        <taxon>Magnoliopsida</taxon>
        <taxon>Liliopsida</taxon>
        <taxon>Poales</taxon>
        <taxon>Poaceae</taxon>
        <taxon>BOP clade</taxon>
        <taxon>Pooideae</taxon>
        <taxon>Triticodae</taxon>
        <taxon>Triticeae</taxon>
        <taxon>Triticinae</taxon>
        <taxon>Triticum</taxon>
    </lineage>
</organism>
<reference evidence="1" key="3">
    <citation type="submission" date="2022-06" db="UniProtKB">
        <authorList>
            <consortium name="EnsemblPlants"/>
        </authorList>
    </citation>
    <scope>IDENTIFICATION</scope>
</reference>
<proteinExistence type="predicted"/>
<sequence>GEGNELEQRRRGDFLCSWRFRAIPPLDFDFSSLFSSIPAAAVGCPCLSCFPVCFCLCCGCVGPDLGKFWIHGSMVHLFLVLSVDPW</sequence>
<name>A0A8R7TLQ7_TRIUA</name>
<protein>
    <submittedName>
        <fullName evidence="1">Uncharacterized protein</fullName>
    </submittedName>
</protein>
<dbReference type="EnsemblPlants" id="TuG1812G0200004671.01.T01">
    <property type="protein sequence ID" value="TuG1812G0200004671.01.T01.cds367762"/>
    <property type="gene ID" value="TuG1812G0200004671.01"/>
</dbReference>
<evidence type="ECO:0000313" key="1">
    <source>
        <dbReference type="EnsemblPlants" id="TuG1812G0200004671.01.T01.cds367762"/>
    </source>
</evidence>
<accession>A0A8R7TLQ7</accession>
<reference evidence="1" key="2">
    <citation type="submission" date="2018-03" db="EMBL/GenBank/DDBJ databases">
        <title>The Triticum urartu genome reveals the dynamic nature of wheat genome evolution.</title>
        <authorList>
            <person name="Ling H."/>
            <person name="Ma B."/>
            <person name="Shi X."/>
            <person name="Liu H."/>
            <person name="Dong L."/>
            <person name="Sun H."/>
            <person name="Cao Y."/>
            <person name="Gao Q."/>
            <person name="Zheng S."/>
            <person name="Li Y."/>
            <person name="Yu Y."/>
            <person name="Du H."/>
            <person name="Qi M."/>
            <person name="Li Y."/>
            <person name="Yu H."/>
            <person name="Cui Y."/>
            <person name="Wang N."/>
            <person name="Chen C."/>
            <person name="Wu H."/>
            <person name="Zhao Y."/>
            <person name="Zhang J."/>
            <person name="Li Y."/>
            <person name="Zhou W."/>
            <person name="Zhang B."/>
            <person name="Hu W."/>
            <person name="Eijk M."/>
            <person name="Tang J."/>
            <person name="Witsenboer H."/>
            <person name="Zhao S."/>
            <person name="Li Z."/>
            <person name="Zhang A."/>
            <person name="Wang D."/>
            <person name="Liang C."/>
        </authorList>
    </citation>
    <scope>NUCLEOTIDE SEQUENCE [LARGE SCALE GENOMIC DNA]</scope>
    <source>
        <strain evidence="1">cv. G1812</strain>
    </source>
</reference>